<feature type="signal peptide" evidence="5">
    <location>
        <begin position="1"/>
        <end position="22"/>
    </location>
</feature>
<protein>
    <submittedName>
        <fullName evidence="7">Thioredoxin</fullName>
    </submittedName>
</protein>
<dbReference type="InterPro" id="IPR050553">
    <property type="entry name" value="Thioredoxin_ResA/DsbE_sf"/>
</dbReference>
<dbReference type="OrthoDB" id="750178at2"/>
<evidence type="ECO:0000256" key="2">
    <source>
        <dbReference type="ARBA" id="ARBA00022748"/>
    </source>
</evidence>
<reference evidence="7 8" key="1">
    <citation type="submission" date="2018-04" db="EMBL/GenBank/DDBJ databases">
        <title>Pedobacter chongqingensis sp. nov., isolated from a rottenly hemp rope.</title>
        <authorList>
            <person name="Cai Y."/>
        </authorList>
    </citation>
    <scope>NUCLEOTIDE SEQUENCE [LARGE SCALE GENOMIC DNA]</scope>
    <source>
        <strain evidence="7 8">FJ4-8</strain>
    </source>
</reference>
<evidence type="ECO:0000256" key="5">
    <source>
        <dbReference type="SAM" id="SignalP"/>
    </source>
</evidence>
<dbReference type="GO" id="GO:0030313">
    <property type="term" value="C:cell envelope"/>
    <property type="evidence" value="ECO:0007669"/>
    <property type="project" value="UniProtKB-SubCell"/>
</dbReference>
<comment type="caution">
    <text evidence="7">The sequence shown here is derived from an EMBL/GenBank/DDBJ whole genome shotgun (WGS) entry which is preliminary data.</text>
</comment>
<evidence type="ECO:0000313" key="8">
    <source>
        <dbReference type="Proteomes" id="UP000245647"/>
    </source>
</evidence>
<feature type="chain" id="PRO_5015525618" evidence="5">
    <location>
        <begin position="23"/>
        <end position="372"/>
    </location>
</feature>
<dbReference type="Pfam" id="PF14289">
    <property type="entry name" value="DUF4369"/>
    <property type="match status" value="1"/>
</dbReference>
<dbReference type="PANTHER" id="PTHR42852">
    <property type="entry name" value="THIOL:DISULFIDE INTERCHANGE PROTEIN DSBE"/>
    <property type="match status" value="1"/>
</dbReference>
<dbReference type="PROSITE" id="PS00194">
    <property type="entry name" value="THIOREDOXIN_1"/>
    <property type="match status" value="1"/>
</dbReference>
<dbReference type="EMBL" id="QEAS01000008">
    <property type="protein sequence ID" value="PWG80601.1"/>
    <property type="molecule type" value="Genomic_DNA"/>
</dbReference>
<dbReference type="Proteomes" id="UP000245647">
    <property type="component" value="Unassembled WGS sequence"/>
</dbReference>
<dbReference type="InterPro" id="IPR013766">
    <property type="entry name" value="Thioredoxin_domain"/>
</dbReference>
<organism evidence="7 8">
    <name type="scientific">Pararcticibacter amylolyticus</name>
    <dbReference type="NCBI Taxonomy" id="2173175"/>
    <lineage>
        <taxon>Bacteria</taxon>
        <taxon>Pseudomonadati</taxon>
        <taxon>Bacteroidota</taxon>
        <taxon>Sphingobacteriia</taxon>
        <taxon>Sphingobacteriales</taxon>
        <taxon>Sphingobacteriaceae</taxon>
        <taxon>Pararcticibacter</taxon>
    </lineage>
</organism>
<dbReference type="InterPro" id="IPR000866">
    <property type="entry name" value="AhpC/TSA"/>
</dbReference>
<keyword evidence="8" id="KW-1185">Reference proteome</keyword>
<dbReference type="InterPro" id="IPR025380">
    <property type="entry name" value="DUF4369"/>
</dbReference>
<sequence>MKNILRKCILAAACCLPLGLMAQKNYTISGNLSKLKEPGKVYLAMVKSGQWVNIDSAAVKNGKFILTGSVDEPVPALLSLRRTKSPGRGRDDLGLFLENSKISVNGTDSIKSASVSGSVTDREQNEVEAMIRPQTQTIIKLNDEFRGKPKDEAYKKASDSVTHLVAKNKAIYLDFAKTHLNSYMGLYVYNINVLGNRFEPKAVGRSLYDQFSEELKSTELGKSTLKKIEAAERLETGIKATDFTQNDLSGKPFTLSSLRGKYVLVDFWASWCVPCRAENPNLVKAYQELKGKNFEVVGVSLDQGKAAWEAAVKTDNLPWIHVCDMKGWKNDVAVLYGINSVPQNILINPEGVIIAKNLRGENLTERLKALIK</sequence>
<name>A0A2U2PGS7_9SPHI</name>
<keyword evidence="3" id="KW-1015">Disulfide bond</keyword>
<evidence type="ECO:0000256" key="3">
    <source>
        <dbReference type="ARBA" id="ARBA00023157"/>
    </source>
</evidence>
<evidence type="ECO:0000313" key="7">
    <source>
        <dbReference type="EMBL" id="PWG80601.1"/>
    </source>
</evidence>
<dbReference type="GO" id="GO:0017004">
    <property type="term" value="P:cytochrome complex assembly"/>
    <property type="evidence" value="ECO:0007669"/>
    <property type="project" value="UniProtKB-KW"/>
</dbReference>
<gene>
    <name evidence="7" type="ORF">DDR33_11270</name>
</gene>
<keyword evidence="5" id="KW-0732">Signal</keyword>
<dbReference type="AlphaFoldDB" id="A0A2U2PGS7"/>
<dbReference type="Pfam" id="PF00578">
    <property type="entry name" value="AhpC-TSA"/>
    <property type="match status" value="1"/>
</dbReference>
<evidence type="ECO:0000256" key="4">
    <source>
        <dbReference type="ARBA" id="ARBA00023284"/>
    </source>
</evidence>
<comment type="subcellular location">
    <subcellularLocation>
        <location evidence="1">Cell envelope</location>
    </subcellularLocation>
</comment>
<dbReference type="Gene3D" id="3.40.30.10">
    <property type="entry name" value="Glutaredoxin"/>
    <property type="match status" value="1"/>
</dbReference>
<accession>A0A2U2PGS7</accession>
<dbReference type="PANTHER" id="PTHR42852:SF6">
    <property type="entry name" value="THIOL:DISULFIDE INTERCHANGE PROTEIN DSBE"/>
    <property type="match status" value="1"/>
</dbReference>
<keyword evidence="4" id="KW-0676">Redox-active center</keyword>
<feature type="domain" description="Thioredoxin" evidence="6">
    <location>
        <begin position="234"/>
        <end position="372"/>
    </location>
</feature>
<dbReference type="RefSeq" id="WP_109415888.1">
    <property type="nucleotide sequence ID" value="NZ_QEAS01000008.1"/>
</dbReference>
<keyword evidence="2" id="KW-0201">Cytochrome c-type biogenesis</keyword>
<dbReference type="InterPro" id="IPR017937">
    <property type="entry name" value="Thioredoxin_CS"/>
</dbReference>
<proteinExistence type="predicted"/>
<dbReference type="SUPFAM" id="SSF52833">
    <property type="entry name" value="Thioredoxin-like"/>
    <property type="match status" value="1"/>
</dbReference>
<dbReference type="PROSITE" id="PS51352">
    <property type="entry name" value="THIOREDOXIN_2"/>
    <property type="match status" value="1"/>
</dbReference>
<evidence type="ECO:0000256" key="1">
    <source>
        <dbReference type="ARBA" id="ARBA00004196"/>
    </source>
</evidence>
<evidence type="ECO:0000259" key="6">
    <source>
        <dbReference type="PROSITE" id="PS51352"/>
    </source>
</evidence>
<dbReference type="CDD" id="cd02966">
    <property type="entry name" value="TlpA_like_family"/>
    <property type="match status" value="1"/>
</dbReference>
<dbReference type="InterPro" id="IPR036249">
    <property type="entry name" value="Thioredoxin-like_sf"/>
</dbReference>